<name>A0A166CKH5_DAUCS</name>
<dbReference type="Gramene" id="KZN04014">
    <property type="protein sequence ID" value="KZN04014"/>
    <property type="gene ID" value="DCAR_004812"/>
</dbReference>
<dbReference type="AlphaFoldDB" id="A0A166CKH5"/>
<evidence type="ECO:0000313" key="1">
    <source>
        <dbReference type="EMBL" id="KZN04014.1"/>
    </source>
</evidence>
<dbReference type="EMBL" id="LNRQ01000002">
    <property type="protein sequence ID" value="KZN04014.1"/>
    <property type="molecule type" value="Genomic_DNA"/>
</dbReference>
<protein>
    <submittedName>
        <fullName evidence="1">Uncharacterized protein</fullName>
    </submittedName>
</protein>
<sequence>MIPRGYKSGVAAAVVWGRVGRLGQRSRAAGCGPVNPLCRSRTRCLEIRDLGI</sequence>
<gene>
    <name evidence="1" type="ORF">DCAR_004812</name>
</gene>
<accession>A0A166CKH5</accession>
<reference evidence="1" key="1">
    <citation type="journal article" date="2016" name="Nat. Genet.">
        <title>A high-quality carrot genome assembly provides new insights into carotenoid accumulation and asterid genome evolution.</title>
        <authorList>
            <person name="Iorizzo M."/>
            <person name="Ellison S."/>
            <person name="Senalik D."/>
            <person name="Zeng P."/>
            <person name="Satapoomin P."/>
            <person name="Huang J."/>
            <person name="Bowman M."/>
            <person name="Iovene M."/>
            <person name="Sanseverino W."/>
            <person name="Cavagnaro P."/>
            <person name="Yildiz M."/>
            <person name="Macko-Podgorni A."/>
            <person name="Moranska E."/>
            <person name="Grzebelus E."/>
            <person name="Grzebelus D."/>
            <person name="Ashrafi H."/>
            <person name="Zheng Z."/>
            <person name="Cheng S."/>
            <person name="Spooner D."/>
            <person name="Van Deynze A."/>
            <person name="Simon P."/>
        </authorList>
    </citation>
    <scope>NUCLEOTIDE SEQUENCE [LARGE SCALE GENOMIC DNA]</scope>
    <source>
        <tissue evidence="1">Leaf</tissue>
    </source>
</reference>
<comment type="caution">
    <text evidence="1">The sequence shown here is derived from an EMBL/GenBank/DDBJ whole genome shotgun (WGS) entry which is preliminary data.</text>
</comment>
<proteinExistence type="predicted"/>
<organism evidence="1">
    <name type="scientific">Daucus carota subsp. sativus</name>
    <name type="common">Carrot</name>
    <dbReference type="NCBI Taxonomy" id="79200"/>
    <lineage>
        <taxon>Eukaryota</taxon>
        <taxon>Viridiplantae</taxon>
        <taxon>Streptophyta</taxon>
        <taxon>Embryophyta</taxon>
        <taxon>Tracheophyta</taxon>
        <taxon>Spermatophyta</taxon>
        <taxon>Magnoliopsida</taxon>
        <taxon>eudicotyledons</taxon>
        <taxon>Gunneridae</taxon>
        <taxon>Pentapetalae</taxon>
        <taxon>asterids</taxon>
        <taxon>campanulids</taxon>
        <taxon>Apiales</taxon>
        <taxon>Apiaceae</taxon>
        <taxon>Apioideae</taxon>
        <taxon>Scandiceae</taxon>
        <taxon>Daucinae</taxon>
        <taxon>Daucus</taxon>
        <taxon>Daucus sect. Daucus</taxon>
    </lineage>
</organism>